<comment type="caution">
    <text evidence="1">The sequence shown here is derived from an EMBL/GenBank/DDBJ whole genome shotgun (WGS) entry which is preliminary data.</text>
</comment>
<dbReference type="PANTHER" id="PTHR36455:SF1">
    <property type="entry name" value="BLR8292 PROTEIN"/>
    <property type="match status" value="1"/>
</dbReference>
<accession>A0A943EK62</accession>
<dbReference type="PANTHER" id="PTHR36455">
    <property type="match status" value="1"/>
</dbReference>
<reference evidence="1" key="1">
    <citation type="submission" date="2021-02" db="EMBL/GenBank/DDBJ databases">
        <title>Infant gut strain persistence is associated with maternal origin, phylogeny, and functional potential including surface adhesion and iron acquisition.</title>
        <authorList>
            <person name="Lou Y.C."/>
        </authorList>
    </citation>
    <scope>NUCLEOTIDE SEQUENCE</scope>
    <source>
        <strain evidence="1">L3_108_000G1_dasL3_108_000G1_metabat.metabat.11</strain>
    </source>
</reference>
<protein>
    <submittedName>
        <fullName evidence="1">IS66 family insertion sequence element accessory protein TnpB</fullName>
    </submittedName>
</protein>
<dbReference type="InterPro" id="IPR008878">
    <property type="entry name" value="Transposase_IS66_Orf2"/>
</dbReference>
<dbReference type="Pfam" id="PF05717">
    <property type="entry name" value="TnpB_IS66"/>
    <property type="match status" value="1"/>
</dbReference>
<evidence type="ECO:0000313" key="2">
    <source>
        <dbReference type="Proteomes" id="UP000751224"/>
    </source>
</evidence>
<dbReference type="EMBL" id="JAGZCC010000018">
    <property type="protein sequence ID" value="MBS5588049.1"/>
    <property type="molecule type" value="Genomic_DNA"/>
</dbReference>
<dbReference type="Proteomes" id="UP000751224">
    <property type="component" value="Unassembled WGS sequence"/>
</dbReference>
<sequence length="92" mass="10861">MLGDVSKAEHIYIAVGYTDMRKQIDGLAALVQTNFNLDPFSNSLFLFCGRNTRMMKALYWEGDGFVLLYKRLENGRFKWPRDEQEAREITWY</sequence>
<proteinExistence type="predicted"/>
<dbReference type="NCBIfam" id="NF033819">
    <property type="entry name" value="IS66_TnpB"/>
    <property type="match status" value="1"/>
</dbReference>
<dbReference type="RefSeq" id="WP_303886592.1">
    <property type="nucleotide sequence ID" value="NZ_JAGZCC010000018.1"/>
</dbReference>
<name>A0A943EK62_9FIRM</name>
<organism evidence="1 2">
    <name type="scientific">Thomasclavelia spiroformis</name>
    <dbReference type="NCBI Taxonomy" id="29348"/>
    <lineage>
        <taxon>Bacteria</taxon>
        <taxon>Bacillati</taxon>
        <taxon>Bacillota</taxon>
        <taxon>Erysipelotrichia</taxon>
        <taxon>Erysipelotrichales</taxon>
        <taxon>Coprobacillaceae</taxon>
        <taxon>Thomasclavelia</taxon>
    </lineage>
</organism>
<dbReference type="AlphaFoldDB" id="A0A943EK62"/>
<gene>
    <name evidence="1" type="primary">tnpB</name>
    <name evidence="1" type="ORF">KHX14_04415</name>
</gene>
<evidence type="ECO:0000313" key="1">
    <source>
        <dbReference type="EMBL" id="MBS5588049.1"/>
    </source>
</evidence>